<feature type="binding site" evidence="36">
    <location>
        <position position="475"/>
    </location>
    <ligand>
        <name>(R)-carnitine</name>
        <dbReference type="ChEBI" id="CHEBI:16347"/>
    </ligand>
</feature>
<evidence type="ECO:0000256" key="24">
    <source>
        <dbReference type="ARBA" id="ARBA00051554"/>
    </source>
</evidence>
<evidence type="ECO:0000256" key="18">
    <source>
        <dbReference type="ARBA" id="ARBA00050207"/>
    </source>
</evidence>
<evidence type="ECO:0000256" key="34">
    <source>
        <dbReference type="ARBA" id="ARBA00079830"/>
    </source>
</evidence>
<dbReference type="Proteomes" id="UP001318040">
    <property type="component" value="Chromosome 22"/>
</dbReference>
<accession>A0AAJ7TAT2</accession>
<evidence type="ECO:0000256" key="29">
    <source>
        <dbReference type="ARBA" id="ARBA00053012"/>
    </source>
</evidence>
<dbReference type="RefSeq" id="XP_032814420.1">
    <property type="nucleotide sequence ID" value="XM_032958529.1"/>
</dbReference>
<evidence type="ECO:0000256" key="8">
    <source>
        <dbReference type="ARBA" id="ARBA00022792"/>
    </source>
</evidence>
<evidence type="ECO:0000256" key="31">
    <source>
        <dbReference type="ARBA" id="ARBA00066418"/>
    </source>
</evidence>
<feature type="active site" description="Proton acceptor" evidence="35">
    <location>
        <position position="360"/>
    </location>
</feature>
<evidence type="ECO:0000256" key="35">
    <source>
        <dbReference type="PIRSR" id="PIRSR600542-1"/>
    </source>
</evidence>
<comment type="catalytic activity">
    <reaction evidence="22">
        <text>octanoyl-CoA + (R)-carnitine = O-octanoyl-(R)-carnitine + CoA</text>
        <dbReference type="Rhea" id="RHEA:17177"/>
        <dbReference type="ChEBI" id="CHEBI:16347"/>
        <dbReference type="ChEBI" id="CHEBI:18102"/>
        <dbReference type="ChEBI" id="CHEBI:57287"/>
        <dbReference type="ChEBI" id="CHEBI:57386"/>
        <dbReference type="EC" id="2.3.1.137"/>
    </reaction>
    <physiologicalReaction direction="left-to-right" evidence="22">
        <dbReference type="Rhea" id="RHEA:17178"/>
    </physiologicalReaction>
</comment>
<comment type="catalytic activity">
    <reaction evidence="28">
        <text>acetoacetyl-CoA + (R)-carnitine = O-3-oxobutanoyl-(R)-carnitine + CoA</text>
        <dbReference type="Rhea" id="RHEA:44996"/>
        <dbReference type="ChEBI" id="CHEBI:16347"/>
        <dbReference type="ChEBI" id="CHEBI:57286"/>
        <dbReference type="ChEBI" id="CHEBI:57287"/>
        <dbReference type="ChEBI" id="CHEBI:84841"/>
    </reaction>
    <physiologicalReaction direction="left-to-right" evidence="28">
        <dbReference type="Rhea" id="RHEA:44997"/>
    </physiologicalReaction>
</comment>
<dbReference type="InterPro" id="IPR042231">
    <property type="entry name" value="Cho/carn_acyl_trans_2"/>
</dbReference>
<evidence type="ECO:0000256" key="20">
    <source>
        <dbReference type="ARBA" id="ARBA00050860"/>
    </source>
</evidence>
<evidence type="ECO:0000256" key="9">
    <source>
        <dbReference type="ARBA" id="ARBA00022824"/>
    </source>
</evidence>
<comment type="subunit">
    <text evidence="5">Monomer.</text>
</comment>
<evidence type="ECO:0000256" key="28">
    <source>
        <dbReference type="ARBA" id="ARBA00052568"/>
    </source>
</evidence>
<dbReference type="Gene3D" id="3.30.559.10">
    <property type="entry name" value="Chloramphenicol acetyltransferase-like domain"/>
    <property type="match status" value="1"/>
</dbReference>
<dbReference type="InterPro" id="IPR023213">
    <property type="entry name" value="CAT-like_dom_sf"/>
</dbReference>
<dbReference type="GO" id="GO:0004092">
    <property type="term" value="F:carnitine O-acetyltransferase activity"/>
    <property type="evidence" value="ECO:0007669"/>
    <property type="project" value="UniProtKB-EC"/>
</dbReference>
<evidence type="ECO:0000256" key="17">
    <source>
        <dbReference type="ARBA" id="ARBA00050133"/>
    </source>
</evidence>
<dbReference type="KEGG" id="pmrn:116944801"/>
<dbReference type="GO" id="GO:0006631">
    <property type="term" value="P:fatty acid metabolic process"/>
    <property type="evidence" value="ECO:0007669"/>
    <property type="project" value="UniProtKB-KW"/>
</dbReference>
<dbReference type="EC" id="2.3.1.137" evidence="31"/>
<dbReference type="PANTHER" id="PTHR22589">
    <property type="entry name" value="CARNITINE O-ACYLTRANSFERASE"/>
    <property type="match status" value="1"/>
</dbReference>
<evidence type="ECO:0000256" key="4">
    <source>
        <dbReference type="ARBA" id="ARBA00005232"/>
    </source>
</evidence>
<reference evidence="39" key="1">
    <citation type="submission" date="2025-08" db="UniProtKB">
        <authorList>
            <consortium name="RefSeq"/>
        </authorList>
    </citation>
    <scope>IDENTIFICATION</scope>
    <source>
        <tissue evidence="39">Sperm</tissue>
    </source>
</reference>
<comment type="catalytic activity">
    <reaction evidence="27">
        <text>(R)-carnitine + acetyl-CoA = O-acetyl-(R)-carnitine + CoA</text>
        <dbReference type="Rhea" id="RHEA:21136"/>
        <dbReference type="ChEBI" id="CHEBI:16347"/>
        <dbReference type="ChEBI" id="CHEBI:57287"/>
        <dbReference type="ChEBI" id="CHEBI:57288"/>
        <dbReference type="ChEBI" id="CHEBI:57589"/>
        <dbReference type="EC" id="2.3.1.7"/>
    </reaction>
    <physiologicalReaction direction="left-to-right" evidence="27">
        <dbReference type="Rhea" id="RHEA:21137"/>
    </physiologicalReaction>
</comment>
<dbReference type="Gene3D" id="3.30.559.70">
    <property type="entry name" value="Choline/Carnitine o-acyltransferase, domain 2"/>
    <property type="match status" value="1"/>
</dbReference>
<dbReference type="PANTHER" id="PTHR22589:SF103">
    <property type="entry name" value="CARNITINE O-ACETYL-TRANSFERASE, ISOFORM A-RELATED"/>
    <property type="match status" value="1"/>
</dbReference>
<feature type="binding site" evidence="36">
    <location>
        <position position="479"/>
    </location>
    <ligand>
        <name>CoA</name>
        <dbReference type="ChEBI" id="CHEBI:57287"/>
    </ligand>
</feature>
<evidence type="ECO:0000313" key="39">
    <source>
        <dbReference type="RefSeq" id="XP_032814420.1"/>
    </source>
</evidence>
<dbReference type="GO" id="GO:0005777">
    <property type="term" value="C:peroxisome"/>
    <property type="evidence" value="ECO:0007669"/>
    <property type="project" value="UniProtKB-SubCell"/>
</dbReference>
<comment type="similarity">
    <text evidence="4">Belongs to the carnitine/choline acetyltransferase family.</text>
</comment>
<feature type="binding site" evidence="36">
    <location>
        <position position="578"/>
    </location>
    <ligand>
        <name>CoA</name>
        <dbReference type="ChEBI" id="CHEBI:57287"/>
    </ligand>
</feature>
<dbReference type="FunFam" id="3.30.559.70:FF:000002">
    <property type="entry name" value="Carnitine O-acetyltransferase"/>
    <property type="match status" value="1"/>
</dbReference>
<evidence type="ECO:0000256" key="5">
    <source>
        <dbReference type="ARBA" id="ARBA00011245"/>
    </source>
</evidence>
<evidence type="ECO:0000256" key="30">
    <source>
        <dbReference type="ARBA" id="ARBA00058613"/>
    </source>
</evidence>
<name>A0AAJ7TAT2_PETMA</name>
<keyword evidence="11" id="KW-0007">Acetylation</keyword>
<evidence type="ECO:0000256" key="27">
    <source>
        <dbReference type="ARBA" id="ARBA00052310"/>
    </source>
</evidence>
<dbReference type="GO" id="GO:0005783">
    <property type="term" value="C:endoplasmic reticulum"/>
    <property type="evidence" value="ECO:0007669"/>
    <property type="project" value="UniProtKB-SubCell"/>
</dbReference>
<comment type="catalytic activity">
    <reaction evidence="24">
        <text>3-methylbutanoyl-CoA + (R)-carnitine = O-3-methylbutanoyl-(R)-carnitine + CoA</text>
        <dbReference type="Rhea" id="RHEA:44984"/>
        <dbReference type="ChEBI" id="CHEBI:16347"/>
        <dbReference type="ChEBI" id="CHEBI:57287"/>
        <dbReference type="ChEBI" id="CHEBI:57345"/>
        <dbReference type="ChEBI" id="CHEBI:70819"/>
    </reaction>
    <physiologicalReaction direction="left-to-right" evidence="24">
        <dbReference type="Rhea" id="RHEA:44985"/>
    </physiologicalReaction>
</comment>
<dbReference type="GO" id="GO:0005743">
    <property type="term" value="C:mitochondrial inner membrane"/>
    <property type="evidence" value="ECO:0007669"/>
    <property type="project" value="UniProtKB-SubCell"/>
</dbReference>
<feature type="binding site" evidence="36">
    <location>
        <position position="477"/>
    </location>
    <ligand>
        <name>(R)-carnitine</name>
        <dbReference type="ChEBI" id="CHEBI:16347"/>
    </ligand>
</feature>
<dbReference type="GO" id="GO:0019254">
    <property type="term" value="P:carnitine metabolic process, CoA-linked"/>
    <property type="evidence" value="ECO:0007669"/>
    <property type="project" value="TreeGrafter"/>
</dbReference>
<keyword evidence="7" id="KW-0808">Transferase</keyword>
<evidence type="ECO:0000256" key="13">
    <source>
        <dbReference type="ARBA" id="ARBA00023128"/>
    </source>
</evidence>
<evidence type="ECO:0000256" key="2">
    <source>
        <dbReference type="ARBA" id="ARBA00004275"/>
    </source>
</evidence>
<evidence type="ECO:0000256" key="10">
    <source>
        <dbReference type="ARBA" id="ARBA00022832"/>
    </source>
</evidence>
<dbReference type="GO" id="GO:0008458">
    <property type="term" value="F:carnitine O-octanoyltransferase activity"/>
    <property type="evidence" value="ECO:0007669"/>
    <property type="project" value="UniProtKB-EC"/>
</dbReference>
<keyword evidence="15" id="KW-0576">Peroxisome</keyword>
<dbReference type="AlphaFoldDB" id="A0AAJ7TAT2"/>
<comment type="subcellular location">
    <subcellularLocation>
        <location evidence="1">Endoplasmic reticulum</location>
    </subcellularLocation>
    <subcellularLocation>
        <location evidence="3">Mitochondrion inner membrane</location>
        <topology evidence="3">Peripheral membrane protein</topology>
        <orientation evidence="3">Matrix side</orientation>
    </subcellularLocation>
    <subcellularLocation>
        <location evidence="2">Peroxisome</location>
    </subcellularLocation>
</comment>
<evidence type="ECO:0000256" key="33">
    <source>
        <dbReference type="ARBA" id="ARBA00074976"/>
    </source>
</evidence>
<evidence type="ECO:0000256" key="15">
    <source>
        <dbReference type="ARBA" id="ARBA00023140"/>
    </source>
</evidence>
<comment type="catalytic activity">
    <reaction evidence="19">
        <text>butanoyl-CoA + (R)-carnitine = O-butanoyl-(R)-carnitine + CoA</text>
        <dbReference type="Rhea" id="RHEA:44980"/>
        <dbReference type="ChEBI" id="CHEBI:16347"/>
        <dbReference type="ChEBI" id="CHEBI:21949"/>
        <dbReference type="ChEBI" id="CHEBI:57287"/>
        <dbReference type="ChEBI" id="CHEBI:57371"/>
    </reaction>
    <physiologicalReaction direction="left-to-right" evidence="19">
        <dbReference type="Rhea" id="RHEA:44981"/>
    </physiologicalReaction>
</comment>
<comment type="catalytic activity">
    <reaction evidence="29">
        <text>propanoyl-CoA + (R)-carnitine = O-propanoyl-(R)-carnitine + CoA</text>
        <dbReference type="Rhea" id="RHEA:44976"/>
        <dbReference type="ChEBI" id="CHEBI:16347"/>
        <dbReference type="ChEBI" id="CHEBI:53210"/>
        <dbReference type="ChEBI" id="CHEBI:57287"/>
        <dbReference type="ChEBI" id="CHEBI:57392"/>
    </reaction>
    <physiologicalReaction direction="left-to-right" evidence="29">
        <dbReference type="Rhea" id="RHEA:44977"/>
    </physiologicalReaction>
</comment>
<evidence type="ECO:0000259" key="37">
    <source>
        <dbReference type="Pfam" id="PF00755"/>
    </source>
</evidence>
<evidence type="ECO:0000256" key="32">
    <source>
        <dbReference type="ARBA" id="ARBA00066910"/>
    </source>
</evidence>
<evidence type="ECO:0000256" key="16">
    <source>
        <dbReference type="ARBA" id="ARBA00023315"/>
    </source>
</evidence>
<keyword evidence="6" id="KW-0813">Transport</keyword>
<comment type="catalytic activity">
    <reaction evidence="20">
        <text>3-hydroxybutanoyl-CoA + (R)-carnitine = O-3-hydroxybutanoyl-(R)-carnitine + CoA</text>
        <dbReference type="Rhea" id="RHEA:45000"/>
        <dbReference type="ChEBI" id="CHEBI:16347"/>
        <dbReference type="ChEBI" id="CHEBI:57287"/>
        <dbReference type="ChEBI" id="CHEBI:78611"/>
        <dbReference type="ChEBI" id="CHEBI:84842"/>
    </reaction>
    <physiologicalReaction direction="left-to-right" evidence="20">
        <dbReference type="Rhea" id="RHEA:45001"/>
    </physiologicalReaction>
</comment>
<feature type="domain" description="Choline/carnitine acyltransferase" evidence="37">
    <location>
        <begin position="55"/>
        <end position="632"/>
    </location>
</feature>
<dbReference type="Pfam" id="PF00755">
    <property type="entry name" value="Carn_acyltransf"/>
    <property type="match status" value="1"/>
</dbReference>
<protein>
    <recommendedName>
        <fullName evidence="33">Carnitine O-acetyltransferase</fullName>
        <ecNumber evidence="31">2.3.1.137</ecNumber>
        <ecNumber evidence="32">2.3.1.7</ecNumber>
    </recommendedName>
    <alternativeName>
        <fullName evidence="34">Carnitine acetyltransferase</fullName>
    </alternativeName>
</protein>
<dbReference type="SUPFAM" id="SSF52777">
    <property type="entry name" value="CoA-dependent acyltransferases"/>
    <property type="match status" value="2"/>
</dbReference>
<comment type="catalytic activity">
    <reaction evidence="25">
        <text>2-methylpropanoyl-CoA + (R)-carnitine = O-isobutanoyl-(R)-carnitine + CoA</text>
        <dbReference type="Rhea" id="RHEA:44988"/>
        <dbReference type="ChEBI" id="CHEBI:16347"/>
        <dbReference type="ChEBI" id="CHEBI:57287"/>
        <dbReference type="ChEBI" id="CHEBI:57338"/>
        <dbReference type="ChEBI" id="CHEBI:84838"/>
    </reaction>
    <physiologicalReaction direction="left-to-right" evidence="25">
        <dbReference type="Rhea" id="RHEA:44989"/>
    </physiologicalReaction>
</comment>
<dbReference type="InterPro" id="IPR000542">
    <property type="entry name" value="Carn_acyl_trans"/>
</dbReference>
<feature type="binding site" evidence="36">
    <location>
        <position position="488"/>
    </location>
    <ligand>
        <name>(R)-carnitine</name>
        <dbReference type="ChEBI" id="CHEBI:16347"/>
    </ligand>
</feature>
<organism evidence="38 39">
    <name type="scientific">Petromyzon marinus</name>
    <name type="common">Sea lamprey</name>
    <dbReference type="NCBI Taxonomy" id="7757"/>
    <lineage>
        <taxon>Eukaryota</taxon>
        <taxon>Metazoa</taxon>
        <taxon>Chordata</taxon>
        <taxon>Craniata</taxon>
        <taxon>Vertebrata</taxon>
        <taxon>Cyclostomata</taxon>
        <taxon>Hyperoartia</taxon>
        <taxon>Petromyzontiformes</taxon>
        <taxon>Petromyzontidae</taxon>
        <taxon>Petromyzon</taxon>
    </lineage>
</organism>
<feature type="binding site" evidence="36">
    <location>
        <begin position="446"/>
        <end position="453"/>
    </location>
    <ligand>
        <name>CoA</name>
        <dbReference type="ChEBI" id="CHEBI:57287"/>
    </ligand>
</feature>
<comment type="function">
    <text evidence="30">Catalyzes the reversible transfer of acyl groups from carnitine to coenzyme A (CoA) and regulates the acyl-CoA/CoA ratio. Also plays a crucial role in the transport of fatty acids for beta-oxidation. Responsible for the synthesis of short- and branched-chain acylcarnitines. Active towards some branched-chain amino acid oxidation pathway (BCAAO) intermediates. Trans-2-enoyl-CoAs and 2-methylacyl-CoAs are poor substrates.</text>
</comment>
<proteinExistence type="inferred from homology"/>
<keyword evidence="8" id="KW-0999">Mitochondrion inner membrane</keyword>
<dbReference type="InterPro" id="IPR039551">
    <property type="entry name" value="Cho/carn_acyl_trans"/>
</dbReference>
<evidence type="ECO:0000256" key="14">
    <source>
        <dbReference type="ARBA" id="ARBA00023136"/>
    </source>
</evidence>
<comment type="catalytic activity">
    <reaction evidence="23">
        <text>2,6-dimethylheptanoyl-CoA + (R)-carnitine = O-2,6-dimethylheptanoyl-(R)-carnitine + CoA</text>
        <dbReference type="Rhea" id="RHEA:45004"/>
        <dbReference type="ChEBI" id="CHEBI:16347"/>
        <dbReference type="ChEBI" id="CHEBI:57287"/>
        <dbReference type="ChEBI" id="CHEBI:84843"/>
        <dbReference type="ChEBI" id="CHEBI:84847"/>
    </reaction>
    <physiologicalReaction direction="left-to-right" evidence="23">
        <dbReference type="Rhea" id="RHEA:45005"/>
    </physiologicalReaction>
</comment>
<evidence type="ECO:0000256" key="12">
    <source>
        <dbReference type="ARBA" id="ARBA00023098"/>
    </source>
</evidence>
<evidence type="ECO:0000256" key="19">
    <source>
        <dbReference type="ARBA" id="ARBA00050851"/>
    </source>
</evidence>
<evidence type="ECO:0000256" key="23">
    <source>
        <dbReference type="ARBA" id="ARBA00051534"/>
    </source>
</evidence>
<evidence type="ECO:0000256" key="25">
    <source>
        <dbReference type="ARBA" id="ARBA00051955"/>
    </source>
</evidence>
<evidence type="ECO:0000256" key="21">
    <source>
        <dbReference type="ARBA" id="ARBA00051087"/>
    </source>
</evidence>
<dbReference type="FunFam" id="3.30.559.10:FF:000001">
    <property type="entry name" value="Carnitine O-acetyltransferase"/>
    <property type="match status" value="1"/>
</dbReference>
<comment type="catalytic activity">
    <reaction evidence="21">
        <text>4,8-dimethylnonanoyl-CoA + (R)-carnitine = O-4,8-dimethylnonanoyl-(R)-carnitine + CoA</text>
        <dbReference type="Rhea" id="RHEA:44860"/>
        <dbReference type="ChEBI" id="CHEBI:16347"/>
        <dbReference type="ChEBI" id="CHEBI:57287"/>
        <dbReference type="ChEBI" id="CHEBI:77061"/>
        <dbReference type="ChEBI" id="CHEBI:84654"/>
    </reaction>
    <physiologicalReaction direction="left-to-right" evidence="21">
        <dbReference type="Rhea" id="RHEA:44861"/>
    </physiologicalReaction>
</comment>
<keyword evidence="10" id="KW-0276">Fatty acid metabolism</keyword>
<comment type="catalytic activity">
    <reaction evidence="26">
        <text>hexanoyl-CoA + (R)-carnitine = O-hexanoyl-(R)-carnitine + CoA</text>
        <dbReference type="Rhea" id="RHEA:44972"/>
        <dbReference type="ChEBI" id="CHEBI:16347"/>
        <dbReference type="ChEBI" id="CHEBI:57287"/>
        <dbReference type="ChEBI" id="CHEBI:62620"/>
        <dbReference type="ChEBI" id="CHEBI:84834"/>
    </reaction>
    <physiologicalReaction direction="left-to-right" evidence="26">
        <dbReference type="Rhea" id="RHEA:44973"/>
    </physiologicalReaction>
</comment>
<keyword evidence="16" id="KW-0012">Acyltransferase</keyword>
<evidence type="ECO:0000256" key="6">
    <source>
        <dbReference type="ARBA" id="ARBA00022448"/>
    </source>
</evidence>
<keyword evidence="13" id="KW-0496">Mitochondrion</keyword>
<feature type="binding site" evidence="36">
    <location>
        <position position="527"/>
    </location>
    <ligand>
        <name>CoA</name>
        <dbReference type="ChEBI" id="CHEBI:57287"/>
    </ligand>
</feature>
<evidence type="ECO:0000256" key="1">
    <source>
        <dbReference type="ARBA" id="ARBA00004240"/>
    </source>
</evidence>
<comment type="catalytic activity">
    <reaction evidence="17">
        <text>decanoyl-CoA + (R)-carnitine = O-decanoyl-(R)-carnitine + CoA</text>
        <dbReference type="Rhea" id="RHEA:44828"/>
        <dbReference type="ChEBI" id="CHEBI:16347"/>
        <dbReference type="ChEBI" id="CHEBI:28717"/>
        <dbReference type="ChEBI" id="CHEBI:57287"/>
        <dbReference type="ChEBI" id="CHEBI:61430"/>
    </reaction>
    <physiologicalReaction direction="left-to-right" evidence="17">
        <dbReference type="Rhea" id="RHEA:44829"/>
    </physiologicalReaction>
</comment>
<keyword evidence="12" id="KW-0443">Lipid metabolism</keyword>
<evidence type="ECO:0000256" key="36">
    <source>
        <dbReference type="PIRSR" id="PIRSR600542-2"/>
    </source>
</evidence>
<evidence type="ECO:0000313" key="38">
    <source>
        <dbReference type="Proteomes" id="UP001318040"/>
    </source>
</evidence>
<evidence type="ECO:0000256" key="22">
    <source>
        <dbReference type="ARBA" id="ARBA00051518"/>
    </source>
</evidence>
<feature type="binding site" evidence="36">
    <location>
        <position position="442"/>
    </location>
    <ligand>
        <name>CoA</name>
        <dbReference type="ChEBI" id="CHEBI:57287"/>
    </ligand>
</feature>
<comment type="catalytic activity">
    <reaction evidence="18">
        <text>2-methylbutanoyl-CoA + (R)-carnitine = O-2-methylbutanoyl-(R)-carnitine + CoA</text>
        <dbReference type="Rhea" id="RHEA:44992"/>
        <dbReference type="ChEBI" id="CHEBI:16347"/>
        <dbReference type="ChEBI" id="CHEBI:57287"/>
        <dbReference type="ChEBI" id="CHEBI:57336"/>
        <dbReference type="ChEBI" id="CHEBI:84840"/>
    </reaction>
    <physiologicalReaction direction="left-to-right" evidence="18">
        <dbReference type="Rhea" id="RHEA:44993"/>
    </physiologicalReaction>
</comment>
<keyword evidence="38" id="KW-1185">Reference proteome</keyword>
<keyword evidence="14" id="KW-0472">Membrane</keyword>
<gene>
    <name evidence="39" type="primary">LOC116944801</name>
</gene>
<evidence type="ECO:0000256" key="3">
    <source>
        <dbReference type="ARBA" id="ARBA00004443"/>
    </source>
</evidence>
<evidence type="ECO:0000256" key="26">
    <source>
        <dbReference type="ARBA" id="ARBA00051962"/>
    </source>
</evidence>
<keyword evidence="9" id="KW-0256">Endoplasmic reticulum</keyword>
<evidence type="ECO:0000256" key="7">
    <source>
        <dbReference type="ARBA" id="ARBA00022679"/>
    </source>
</evidence>
<dbReference type="EC" id="2.3.1.7" evidence="32"/>
<evidence type="ECO:0000256" key="11">
    <source>
        <dbReference type="ARBA" id="ARBA00022990"/>
    </source>
</evidence>
<sequence length="649" mass="71812">MLLRSVVETLPWRNMVHSPRIMAPGGLWASGLVRPLAPGRMQGRFMAHQSSLSHLPVPPLVDTLTRYADVVAPLAGEDSTQMEHTRRLLREFAQPGGVGEVLQAGLERRARERENWLSDWWLLTAYLEYRLPVVVHSSPGVVLPHQPYRDAHGQLWFAAQLIAGVLDYKAMVDNESLPVEHLGGRPLCMDQYYRLFSSCRVPGLPRDSVRNVARDAYPPKHITVASNAHFYHMEVYGADGKVLDVENLYEQLKNIRTHSLGLAPGVVGLLTAQDRDSWAKIYQVLTADEKHRGSVDAVERSAFALCLDGPGQRPEWDMSLAAAQMLHGGGSALHSANRWFDKTLQFIVGDGGTCGLIYEHAPAEGPPIVALVDHVVAYCEKSRQQTAPTTSQGAPVHGAEPRHLQFSLSPELLALAAEAKVGLDQLVANLEVECFVFKNFGKGFPKSQKLSPDAFIQIGLQLAYYRLYAQPCATYESASLRMFRLGRTETIRSTSRHSLAFSRAMGDPNCDRQTKVQLMKKAIQAHREYTTRAITGQGVDRHLLGLKLQALEEGVPLPEIYSDPTYQAAMHYRLSTSQVPARTDCVMCFGPVVEDGYGVCYNPMENHINLAVSAFRSCPDTSAARLAQALHQALLDMQELALNSPVSKL</sequence>